<feature type="compositionally biased region" description="Polar residues" evidence="2">
    <location>
        <begin position="1"/>
        <end position="10"/>
    </location>
</feature>
<feature type="compositionally biased region" description="Polar residues" evidence="2">
    <location>
        <begin position="343"/>
        <end position="355"/>
    </location>
</feature>
<dbReference type="OrthoDB" id="52351at2759"/>
<keyword evidence="1" id="KW-0175">Coiled coil</keyword>
<evidence type="ECO:0000313" key="3">
    <source>
        <dbReference type="EMBL" id="KAG7364369.1"/>
    </source>
</evidence>
<dbReference type="Proteomes" id="UP000693970">
    <property type="component" value="Unassembled WGS sequence"/>
</dbReference>
<name>A0A9K3LL07_9STRA</name>
<feature type="region of interest" description="Disordered" evidence="2">
    <location>
        <begin position="52"/>
        <end position="87"/>
    </location>
</feature>
<keyword evidence="4" id="KW-1185">Reference proteome</keyword>
<protein>
    <submittedName>
        <fullName evidence="3">Uncharacterized protein</fullName>
    </submittedName>
</protein>
<evidence type="ECO:0000256" key="1">
    <source>
        <dbReference type="SAM" id="Coils"/>
    </source>
</evidence>
<feature type="region of interest" description="Disordered" evidence="2">
    <location>
        <begin position="1"/>
        <end position="29"/>
    </location>
</feature>
<dbReference type="EMBL" id="JAGRRH010000009">
    <property type="protein sequence ID" value="KAG7364369.1"/>
    <property type="molecule type" value="Genomic_DNA"/>
</dbReference>
<gene>
    <name evidence="3" type="ORF">IV203_037571</name>
</gene>
<reference evidence="3" key="2">
    <citation type="submission" date="2021-04" db="EMBL/GenBank/DDBJ databases">
        <authorList>
            <person name="Podell S."/>
        </authorList>
    </citation>
    <scope>NUCLEOTIDE SEQUENCE</scope>
    <source>
        <strain evidence="3">Hildebrandi</strain>
    </source>
</reference>
<feature type="compositionally biased region" description="Polar residues" evidence="2">
    <location>
        <begin position="18"/>
        <end position="29"/>
    </location>
</feature>
<feature type="compositionally biased region" description="Basic and acidic residues" evidence="2">
    <location>
        <begin position="324"/>
        <end position="336"/>
    </location>
</feature>
<evidence type="ECO:0000256" key="2">
    <source>
        <dbReference type="SAM" id="MobiDB-lite"/>
    </source>
</evidence>
<proteinExistence type="predicted"/>
<comment type="caution">
    <text evidence="3">The sequence shown here is derived from an EMBL/GenBank/DDBJ whole genome shotgun (WGS) entry which is preliminary data.</text>
</comment>
<feature type="region of interest" description="Disordered" evidence="2">
    <location>
        <begin position="314"/>
        <end position="356"/>
    </location>
</feature>
<dbReference type="AlphaFoldDB" id="A0A9K3LL07"/>
<evidence type="ECO:0000313" key="4">
    <source>
        <dbReference type="Proteomes" id="UP000693970"/>
    </source>
</evidence>
<organism evidence="3 4">
    <name type="scientific">Nitzschia inconspicua</name>
    <dbReference type="NCBI Taxonomy" id="303405"/>
    <lineage>
        <taxon>Eukaryota</taxon>
        <taxon>Sar</taxon>
        <taxon>Stramenopiles</taxon>
        <taxon>Ochrophyta</taxon>
        <taxon>Bacillariophyta</taxon>
        <taxon>Bacillariophyceae</taxon>
        <taxon>Bacillariophycidae</taxon>
        <taxon>Bacillariales</taxon>
        <taxon>Bacillariaceae</taxon>
        <taxon>Nitzschia</taxon>
    </lineage>
</organism>
<reference evidence="3" key="1">
    <citation type="journal article" date="2021" name="Sci. Rep.">
        <title>Diploid genomic architecture of Nitzschia inconspicua, an elite biomass production diatom.</title>
        <authorList>
            <person name="Oliver A."/>
            <person name="Podell S."/>
            <person name="Pinowska A."/>
            <person name="Traller J.C."/>
            <person name="Smith S.R."/>
            <person name="McClure R."/>
            <person name="Beliaev A."/>
            <person name="Bohutskyi P."/>
            <person name="Hill E.A."/>
            <person name="Rabines A."/>
            <person name="Zheng H."/>
            <person name="Allen L.Z."/>
            <person name="Kuo A."/>
            <person name="Grigoriev I.V."/>
            <person name="Allen A.E."/>
            <person name="Hazlebeck D."/>
            <person name="Allen E.E."/>
        </authorList>
    </citation>
    <scope>NUCLEOTIDE SEQUENCE</scope>
    <source>
        <strain evidence="3">Hildebrandi</strain>
    </source>
</reference>
<feature type="coiled-coil region" evidence="1">
    <location>
        <begin position="170"/>
        <end position="218"/>
    </location>
</feature>
<accession>A0A9K3LL07</accession>
<sequence>MMNTPDSSRVTLRKRTTQHPGTPETTCSSEQGCEVCLGADFGPKADLIESLPIMESKTKNSRPSEVNRTSKGERHDRQAGRLSSNESVVATAEKHLIEDDNSILASQQDESSYLSNLEFLNFILDPEEDSACVGSDDSEIQAAIEVIRKEASQIDQLILYDQLKTLECELEAINKQYSARSMEIEDLKAQLEEKEDRCANLELERSLYQADATKLREDLRTCVEKMFDISMYQSALDCETSSQKVGEMKRRLLRPPSGDESISENHLSVFSGPQQFRILGLTSHPRKVLRARPPILSDPELLTLYSKQKWSEDSDSAHLLPSKQDSETSRNQDVFRRRGRQSFRVQTKGATQKSSLLDDRDQWRTHRPLRARAFSLETKTYHQPDEYNAEEKGTATMCGIFRRRSKQAQQEKDSQIMMMKNQINQLQELMKTSLSASEKLRKRVATISRYYEGVIGQLQAQVTELKAEKCRNEIQLKNELSEAEQKLKAKDREIAQLKATLSGVDQGEV</sequence>
<feature type="coiled-coil region" evidence="1">
    <location>
        <begin position="409"/>
        <end position="500"/>
    </location>
</feature>
<feature type="compositionally biased region" description="Basic and acidic residues" evidence="2">
    <location>
        <begin position="68"/>
        <end position="79"/>
    </location>
</feature>